<dbReference type="AlphaFoldDB" id="A0A383A7B5"/>
<evidence type="ECO:0008006" key="3">
    <source>
        <dbReference type="Google" id="ProtNLM"/>
    </source>
</evidence>
<accession>A0A383A7B5</accession>
<protein>
    <recommendedName>
        <fullName evidence="3">Major facilitator superfamily (MFS) profile domain-containing protein</fullName>
    </recommendedName>
</protein>
<dbReference type="InterPro" id="IPR053160">
    <property type="entry name" value="MFS_DHA3_Transporter"/>
</dbReference>
<keyword evidence="1" id="KW-1133">Transmembrane helix</keyword>
<dbReference type="PANTHER" id="PTHR23530">
    <property type="entry name" value="TRANSPORT PROTEIN-RELATED"/>
    <property type="match status" value="1"/>
</dbReference>
<dbReference type="SUPFAM" id="SSF103473">
    <property type="entry name" value="MFS general substrate transporter"/>
    <property type="match status" value="1"/>
</dbReference>
<feature type="non-terminal residue" evidence="2">
    <location>
        <position position="1"/>
    </location>
</feature>
<name>A0A383A7B5_9ZZZZ</name>
<gene>
    <name evidence="2" type="ORF">METZ01_LOCUS456365</name>
</gene>
<sequence length="202" mass="21242">AVMFVDHGPTPKQISTLLAVWCATTIVLEVPSGVLADRHSRKAIMVIGSVFRASGCLCWVFFPGFWGFLIGFVLWGIEGSLGSGAFEALVYDELKHFEREDEYAQVLGRCRSLGLMGIVVSGAIAAWAVSGGYPVLIYASCAAALLAGLLLMLLPTAAPAMVVDRGFGASVATLKAGVGEVCVPGCDTSFCLLPSSLPWVEP</sequence>
<feature type="transmembrane region" description="Helical" evidence="1">
    <location>
        <begin position="112"/>
        <end position="129"/>
    </location>
</feature>
<reference evidence="2" key="1">
    <citation type="submission" date="2018-05" db="EMBL/GenBank/DDBJ databases">
        <authorList>
            <person name="Lanie J.A."/>
            <person name="Ng W.-L."/>
            <person name="Kazmierczak K.M."/>
            <person name="Andrzejewski T.M."/>
            <person name="Davidsen T.M."/>
            <person name="Wayne K.J."/>
            <person name="Tettelin H."/>
            <person name="Glass J.I."/>
            <person name="Rusch D."/>
            <person name="Podicherti R."/>
            <person name="Tsui H.-C.T."/>
            <person name="Winkler M.E."/>
        </authorList>
    </citation>
    <scope>NUCLEOTIDE SEQUENCE</scope>
</reference>
<dbReference type="Gene3D" id="1.20.1250.20">
    <property type="entry name" value="MFS general substrate transporter like domains"/>
    <property type="match status" value="1"/>
</dbReference>
<dbReference type="Pfam" id="PF07690">
    <property type="entry name" value="MFS_1"/>
    <property type="match status" value="1"/>
</dbReference>
<dbReference type="InterPro" id="IPR011701">
    <property type="entry name" value="MFS"/>
</dbReference>
<dbReference type="PANTHER" id="PTHR23530:SF1">
    <property type="entry name" value="PERMEASE, MAJOR FACILITATOR SUPERFAMILY-RELATED"/>
    <property type="match status" value="1"/>
</dbReference>
<keyword evidence="1" id="KW-0472">Membrane</keyword>
<evidence type="ECO:0000313" key="2">
    <source>
        <dbReference type="EMBL" id="SVE03511.1"/>
    </source>
</evidence>
<dbReference type="EMBL" id="UINC01189699">
    <property type="protein sequence ID" value="SVE03511.1"/>
    <property type="molecule type" value="Genomic_DNA"/>
</dbReference>
<dbReference type="InterPro" id="IPR036259">
    <property type="entry name" value="MFS_trans_sf"/>
</dbReference>
<proteinExistence type="predicted"/>
<keyword evidence="1" id="KW-0812">Transmembrane</keyword>
<dbReference type="GO" id="GO:0022857">
    <property type="term" value="F:transmembrane transporter activity"/>
    <property type="evidence" value="ECO:0007669"/>
    <property type="project" value="InterPro"/>
</dbReference>
<evidence type="ECO:0000256" key="1">
    <source>
        <dbReference type="SAM" id="Phobius"/>
    </source>
</evidence>
<organism evidence="2">
    <name type="scientific">marine metagenome</name>
    <dbReference type="NCBI Taxonomy" id="408172"/>
    <lineage>
        <taxon>unclassified sequences</taxon>
        <taxon>metagenomes</taxon>
        <taxon>ecological metagenomes</taxon>
    </lineage>
</organism>
<feature type="transmembrane region" description="Helical" evidence="1">
    <location>
        <begin position="14"/>
        <end position="36"/>
    </location>
</feature>